<protein>
    <submittedName>
        <fullName evidence="6">AraC-type DNA-binding protein</fullName>
    </submittedName>
</protein>
<dbReference type="SMART" id="SM00342">
    <property type="entry name" value="HTH_ARAC"/>
    <property type="match status" value="1"/>
</dbReference>
<dbReference type="Pfam" id="PF07494">
    <property type="entry name" value="Reg_prop"/>
    <property type="match status" value="1"/>
</dbReference>
<dbReference type="InterPro" id="IPR009057">
    <property type="entry name" value="Homeodomain-like_sf"/>
</dbReference>
<evidence type="ECO:0000256" key="2">
    <source>
        <dbReference type="ARBA" id="ARBA00023125"/>
    </source>
</evidence>
<dbReference type="InterPro" id="IPR011110">
    <property type="entry name" value="Reg_prop"/>
</dbReference>
<evidence type="ECO:0000259" key="5">
    <source>
        <dbReference type="PROSITE" id="PS01124"/>
    </source>
</evidence>
<keyword evidence="4" id="KW-0472">Membrane</keyword>
<dbReference type="Gene3D" id="1.10.10.60">
    <property type="entry name" value="Homeodomain-like"/>
    <property type="match status" value="1"/>
</dbReference>
<dbReference type="InterPro" id="IPR013783">
    <property type="entry name" value="Ig-like_fold"/>
</dbReference>
<dbReference type="GO" id="GO:0043565">
    <property type="term" value="F:sequence-specific DNA binding"/>
    <property type="evidence" value="ECO:0007669"/>
    <property type="project" value="InterPro"/>
</dbReference>
<dbReference type="PANTHER" id="PTHR43280:SF2">
    <property type="entry name" value="HTH-TYPE TRANSCRIPTIONAL REGULATOR EXSA"/>
    <property type="match status" value="1"/>
</dbReference>
<dbReference type="SUPFAM" id="SSF46689">
    <property type="entry name" value="Homeodomain-like"/>
    <property type="match status" value="1"/>
</dbReference>
<dbReference type="InterPro" id="IPR018060">
    <property type="entry name" value="HTH_AraC"/>
</dbReference>
<evidence type="ECO:0000313" key="6">
    <source>
        <dbReference type="EMBL" id="SEF70512.1"/>
    </source>
</evidence>
<dbReference type="GO" id="GO:0003700">
    <property type="term" value="F:DNA-binding transcription factor activity"/>
    <property type="evidence" value="ECO:0007669"/>
    <property type="project" value="InterPro"/>
</dbReference>
<dbReference type="RefSeq" id="WP_103915450.1">
    <property type="nucleotide sequence ID" value="NZ_FNUV01000003.1"/>
</dbReference>
<feature type="domain" description="HTH araC/xylS-type" evidence="5">
    <location>
        <begin position="718"/>
        <end position="816"/>
    </location>
</feature>
<dbReference type="SUPFAM" id="SSF63829">
    <property type="entry name" value="Calcium-dependent phosphotriesterase"/>
    <property type="match status" value="1"/>
</dbReference>
<gene>
    <name evidence="6" type="ORF">SAMN05216354_1267</name>
</gene>
<accession>A0A1H5U5Y8</accession>
<keyword evidence="1" id="KW-0805">Transcription regulation</keyword>
<dbReference type="Proteomes" id="UP000236735">
    <property type="component" value="Unassembled WGS sequence"/>
</dbReference>
<feature type="transmembrane region" description="Helical" evidence="4">
    <location>
        <begin position="635"/>
        <end position="655"/>
    </location>
</feature>
<keyword evidence="3" id="KW-0804">Transcription</keyword>
<name>A0A1H5U5Y8_XYLRU</name>
<evidence type="ECO:0000313" key="7">
    <source>
        <dbReference type="Proteomes" id="UP000236735"/>
    </source>
</evidence>
<dbReference type="PROSITE" id="PS01124">
    <property type="entry name" value="HTH_ARAC_FAMILY_2"/>
    <property type="match status" value="1"/>
</dbReference>
<proteinExistence type="predicted"/>
<keyword evidence="4" id="KW-1133">Transmembrane helix</keyword>
<sequence length="817" mass="94746">MSKKTVLTFLLICMMLSPVWVRAELSTRLFRNYSAADGLADNSAQVISCMPCGRLVIATMGQINFYDGQRFEYIDPTDENIFPLKNYHGNYHLYFDRYDHIWLKNKLSVTCVDLVTERFVNSVESVFKGFGIKQNVTDMFVDQDGIVWLLTDGGLFNSKTKKTLKIRKDLNLQDLEIYKGNTLLLFYENGLVEMYEMPTAKKIHESYAYGPQDMDRFRFSSVLKVDGNKIYQIRNGFKDAILNQFDVEKRQWKEVLRTPYHLNNMTDRDSVLYIPSEYGYWTYDVVTDKLTHADNLRLVNGQTLNTDINVMAFDNQGGLWAGTERRGLLYSMPYTPPFTIYDWSQKRAAELGAMMDGMDKPVMFRHKFVNTVYKDSRGWTWVGTSQGLQLYRKLTDMLPQVITKKDGLLNNVIHSVVEDKQHNIWVATSYGISCLTFKGDKIRYIIGYNHNENLPRESFVNGKAMCLSNGELVMQSLDHILVFNPKGMKTVSGEFPFKLYPKLIRLQVNGNEIDTGQEYEGDVILDKALSWTEEINLNYTQNSTTLVFSALNYFRPQQTCYRVRVKGLMDDWHVYTRANSAGLIDARGMFHLPLMSLSPGTYTIELQASMVPDRWDTEPLQWVVKINEPWWRTTGLFSILGLLLLVLTVINTYLFHRNYKLRAQRNRGEQTIIRRICTIARRLSTRGEIVLEPTSEEMRTGEYAIQEDIDPQFVKVMERLVSFVNKADKNQLSMRVLSSESGLNVQDFYRVVSDNVFKSPRLLYRKMMLDRATKLLKMSSKSVSEIADECGFVSPNYFISTFYRVHQMTPKEFREAR</sequence>
<dbReference type="AlphaFoldDB" id="A0A1H5U5Y8"/>
<dbReference type="Gene3D" id="2.60.40.10">
    <property type="entry name" value="Immunoglobulins"/>
    <property type="match status" value="1"/>
</dbReference>
<evidence type="ECO:0000256" key="1">
    <source>
        <dbReference type="ARBA" id="ARBA00023015"/>
    </source>
</evidence>
<reference evidence="6 7" key="1">
    <citation type="submission" date="2016-10" db="EMBL/GenBank/DDBJ databases">
        <authorList>
            <person name="de Groot N.N."/>
        </authorList>
    </citation>
    <scope>NUCLEOTIDE SEQUENCE [LARGE SCALE GENOMIC DNA]</scope>
    <source>
        <strain evidence="6 7">AR32</strain>
    </source>
</reference>
<keyword evidence="4" id="KW-0812">Transmembrane</keyword>
<evidence type="ECO:0000256" key="3">
    <source>
        <dbReference type="ARBA" id="ARBA00023163"/>
    </source>
</evidence>
<organism evidence="6 7">
    <name type="scientific">Xylanibacter ruminicola</name>
    <name type="common">Prevotella ruminicola</name>
    <dbReference type="NCBI Taxonomy" id="839"/>
    <lineage>
        <taxon>Bacteria</taxon>
        <taxon>Pseudomonadati</taxon>
        <taxon>Bacteroidota</taxon>
        <taxon>Bacteroidia</taxon>
        <taxon>Bacteroidales</taxon>
        <taxon>Prevotellaceae</taxon>
        <taxon>Xylanibacter</taxon>
    </lineage>
</organism>
<evidence type="ECO:0000256" key="4">
    <source>
        <dbReference type="SAM" id="Phobius"/>
    </source>
</evidence>
<dbReference type="Gene3D" id="2.130.10.10">
    <property type="entry name" value="YVTN repeat-like/Quinoprotein amine dehydrogenase"/>
    <property type="match status" value="2"/>
</dbReference>
<dbReference type="Pfam" id="PF12833">
    <property type="entry name" value="HTH_18"/>
    <property type="match status" value="1"/>
</dbReference>
<dbReference type="PANTHER" id="PTHR43280">
    <property type="entry name" value="ARAC-FAMILY TRANSCRIPTIONAL REGULATOR"/>
    <property type="match status" value="1"/>
</dbReference>
<dbReference type="InterPro" id="IPR015943">
    <property type="entry name" value="WD40/YVTN_repeat-like_dom_sf"/>
</dbReference>
<keyword evidence="2 6" id="KW-0238">DNA-binding</keyword>
<dbReference type="EMBL" id="FNUV01000003">
    <property type="protein sequence ID" value="SEF70512.1"/>
    <property type="molecule type" value="Genomic_DNA"/>
</dbReference>